<evidence type="ECO:0000313" key="5">
    <source>
        <dbReference type="Proteomes" id="UP000711614"/>
    </source>
</evidence>
<evidence type="ECO:0000256" key="1">
    <source>
        <dbReference type="ARBA" id="ARBA00001946"/>
    </source>
</evidence>
<name>A0ABS4YS49_9MICC</name>
<evidence type="ECO:0000256" key="2">
    <source>
        <dbReference type="ARBA" id="ARBA00022801"/>
    </source>
</evidence>
<sequence length="157" mass="17015">MASPDFIVALREKIGHDPLWLPGVRAVVFDGDGRVLLGERSDTGGWALITGILEPGEEPGPGMLREIFEETAVVARIEHLLGVAAVGPVTFPNGDVCDFLNIEFICHYESGTARVNDDESLAVGWFAIDALPPLRPGHLDCIQRALAFTGEPHFQRS</sequence>
<reference evidence="4 5" key="1">
    <citation type="submission" date="2021-03" db="EMBL/GenBank/DDBJ databases">
        <title>Sequencing the genomes of 1000 actinobacteria strains.</title>
        <authorList>
            <person name="Klenk H.-P."/>
        </authorList>
    </citation>
    <scope>NUCLEOTIDE SEQUENCE [LARGE SCALE GENOMIC DNA]</scope>
    <source>
        <strain evidence="4 5">DSM 16005</strain>
    </source>
</reference>
<dbReference type="SUPFAM" id="SSF55811">
    <property type="entry name" value="Nudix"/>
    <property type="match status" value="1"/>
</dbReference>
<keyword evidence="5" id="KW-1185">Reference proteome</keyword>
<organism evidence="4 5">
    <name type="scientific">Arthrobacter stackebrandtii</name>
    <dbReference type="NCBI Taxonomy" id="272161"/>
    <lineage>
        <taxon>Bacteria</taxon>
        <taxon>Bacillati</taxon>
        <taxon>Actinomycetota</taxon>
        <taxon>Actinomycetes</taxon>
        <taxon>Micrococcales</taxon>
        <taxon>Micrococcaceae</taxon>
        <taxon>Arthrobacter</taxon>
    </lineage>
</organism>
<proteinExistence type="predicted"/>
<dbReference type="PROSITE" id="PS51462">
    <property type="entry name" value="NUDIX"/>
    <property type="match status" value="1"/>
</dbReference>
<dbReference type="Pfam" id="PF00293">
    <property type="entry name" value="NUDIX"/>
    <property type="match status" value="1"/>
</dbReference>
<feature type="domain" description="Nudix hydrolase" evidence="3">
    <location>
        <begin position="19"/>
        <end position="147"/>
    </location>
</feature>
<dbReference type="InterPro" id="IPR000086">
    <property type="entry name" value="NUDIX_hydrolase_dom"/>
</dbReference>
<keyword evidence="2" id="KW-0378">Hydrolase</keyword>
<dbReference type="CDD" id="cd18879">
    <property type="entry name" value="NUDIX_Hydrolase"/>
    <property type="match status" value="1"/>
</dbReference>
<evidence type="ECO:0000313" key="4">
    <source>
        <dbReference type="EMBL" id="MBP2411622.1"/>
    </source>
</evidence>
<protein>
    <submittedName>
        <fullName evidence="4">8-oxo-dGTP pyrophosphatase MutT (NUDIX family)</fullName>
    </submittedName>
</protein>
<gene>
    <name evidence="4" type="ORF">JOF48_000421</name>
</gene>
<dbReference type="Proteomes" id="UP000711614">
    <property type="component" value="Unassembled WGS sequence"/>
</dbReference>
<comment type="caution">
    <text evidence="4">The sequence shown here is derived from an EMBL/GenBank/DDBJ whole genome shotgun (WGS) entry which is preliminary data.</text>
</comment>
<dbReference type="EMBL" id="JAGIOI010000001">
    <property type="protein sequence ID" value="MBP2411622.1"/>
    <property type="molecule type" value="Genomic_DNA"/>
</dbReference>
<dbReference type="PANTHER" id="PTHR43046">
    <property type="entry name" value="GDP-MANNOSE MANNOSYL HYDROLASE"/>
    <property type="match status" value="1"/>
</dbReference>
<dbReference type="Gene3D" id="3.90.79.10">
    <property type="entry name" value="Nucleoside Triphosphate Pyrophosphohydrolase"/>
    <property type="match status" value="1"/>
</dbReference>
<dbReference type="InterPro" id="IPR015797">
    <property type="entry name" value="NUDIX_hydrolase-like_dom_sf"/>
</dbReference>
<evidence type="ECO:0000259" key="3">
    <source>
        <dbReference type="PROSITE" id="PS51462"/>
    </source>
</evidence>
<accession>A0ABS4YS49</accession>
<dbReference type="PANTHER" id="PTHR43046:SF16">
    <property type="entry name" value="ADP-RIBOSE PYROPHOSPHATASE YJHB-RELATED"/>
    <property type="match status" value="1"/>
</dbReference>
<dbReference type="RefSeq" id="WP_209676865.1">
    <property type="nucleotide sequence ID" value="NZ_JAGIOI010000001.1"/>
</dbReference>
<comment type="cofactor">
    <cofactor evidence="1">
        <name>Mg(2+)</name>
        <dbReference type="ChEBI" id="CHEBI:18420"/>
    </cofactor>
</comment>